<evidence type="ECO:0008006" key="5">
    <source>
        <dbReference type="Google" id="ProtNLM"/>
    </source>
</evidence>
<dbReference type="EMBL" id="FOSW01000014">
    <property type="protein sequence ID" value="SFL61159.1"/>
    <property type="molecule type" value="Genomic_DNA"/>
</dbReference>
<proteinExistence type="predicted"/>
<reference evidence="3 4" key="1">
    <citation type="submission" date="2016-10" db="EMBL/GenBank/DDBJ databases">
        <authorList>
            <person name="de Groot N.N."/>
        </authorList>
    </citation>
    <scope>NUCLEOTIDE SEQUENCE [LARGE SCALE GENOMIC DNA]</scope>
    <source>
        <strain evidence="3 4">DSM 45317</strain>
    </source>
</reference>
<evidence type="ECO:0000313" key="4">
    <source>
        <dbReference type="Proteomes" id="UP000199152"/>
    </source>
</evidence>
<sequence length="129" mass="13576">MPGDVQQRTRGRARSTALVGAGVLAGAVIAGTLVVNAATDDFRDRSPVTQGDARDHRDGGRAHEQPLTGATAERVTDAALAEYPGATVRRVESDSDGAYEAHLVTRGGERVTVEVGENFTVTGIEPQHR</sequence>
<protein>
    <recommendedName>
        <fullName evidence="5">Peptidase propeptide and YPEB domain-containing protein</fullName>
    </recommendedName>
</protein>
<dbReference type="Proteomes" id="UP000199152">
    <property type="component" value="Unassembled WGS sequence"/>
</dbReference>
<organism evidence="3 4">
    <name type="scientific">Geodermatophilus ruber</name>
    <dbReference type="NCBI Taxonomy" id="504800"/>
    <lineage>
        <taxon>Bacteria</taxon>
        <taxon>Bacillati</taxon>
        <taxon>Actinomycetota</taxon>
        <taxon>Actinomycetes</taxon>
        <taxon>Geodermatophilales</taxon>
        <taxon>Geodermatophilaceae</taxon>
        <taxon>Geodermatophilus</taxon>
    </lineage>
</organism>
<feature type="region of interest" description="Disordered" evidence="1">
    <location>
        <begin position="40"/>
        <end position="68"/>
    </location>
</feature>
<dbReference type="InParanoid" id="A0A1I4J3N3"/>
<evidence type="ECO:0000313" key="3">
    <source>
        <dbReference type="EMBL" id="SFL61159.1"/>
    </source>
</evidence>
<keyword evidence="4" id="KW-1185">Reference proteome</keyword>
<dbReference type="Gene3D" id="3.30.505.20">
    <property type="match status" value="1"/>
</dbReference>
<feature type="transmembrane region" description="Helical" evidence="2">
    <location>
        <begin position="17"/>
        <end position="38"/>
    </location>
</feature>
<keyword evidence="2" id="KW-0472">Membrane</keyword>
<keyword evidence="2" id="KW-1133">Transmembrane helix</keyword>
<dbReference type="STRING" id="504800.SAMN04488085_11438"/>
<evidence type="ECO:0000256" key="2">
    <source>
        <dbReference type="SAM" id="Phobius"/>
    </source>
</evidence>
<name>A0A1I4J3N3_9ACTN</name>
<evidence type="ECO:0000256" key="1">
    <source>
        <dbReference type="SAM" id="MobiDB-lite"/>
    </source>
</evidence>
<feature type="compositionally biased region" description="Basic and acidic residues" evidence="1">
    <location>
        <begin position="40"/>
        <end position="64"/>
    </location>
</feature>
<accession>A0A1I4J3N3</accession>
<dbReference type="AlphaFoldDB" id="A0A1I4J3N3"/>
<dbReference type="OrthoDB" id="4947672at2"/>
<keyword evidence="2" id="KW-0812">Transmembrane</keyword>
<gene>
    <name evidence="3" type="ORF">SAMN04488085_11438</name>
</gene>
<dbReference type="RefSeq" id="WP_091328204.1">
    <property type="nucleotide sequence ID" value="NZ_FOSW01000014.1"/>
</dbReference>